<dbReference type="Gene3D" id="4.10.280.10">
    <property type="entry name" value="Helix-loop-helix DNA-binding domain"/>
    <property type="match status" value="1"/>
</dbReference>
<proteinExistence type="predicted"/>
<dbReference type="GO" id="GO:0046983">
    <property type="term" value="F:protein dimerization activity"/>
    <property type="evidence" value="ECO:0007669"/>
    <property type="project" value="InterPro"/>
</dbReference>
<dbReference type="InterPro" id="IPR018540">
    <property type="entry name" value="Spo0E-like"/>
</dbReference>
<dbReference type="EMBL" id="RSFW01000019">
    <property type="protein sequence ID" value="RSD25423.1"/>
    <property type="molecule type" value="Genomic_DNA"/>
</dbReference>
<gene>
    <name evidence="1" type="ORF">EJA10_16575</name>
</gene>
<dbReference type="Pfam" id="PF09388">
    <property type="entry name" value="SpoOE-like"/>
    <property type="match status" value="1"/>
</dbReference>
<dbReference type="GO" id="GO:0043937">
    <property type="term" value="P:regulation of sporulation"/>
    <property type="evidence" value="ECO:0007669"/>
    <property type="project" value="InterPro"/>
</dbReference>
<evidence type="ECO:0000313" key="2">
    <source>
        <dbReference type="Proteomes" id="UP000279911"/>
    </source>
</evidence>
<name>A0A3R9KT12_9BACI</name>
<dbReference type="RefSeq" id="WP_125481142.1">
    <property type="nucleotide sequence ID" value="NZ_RSFW01000019.1"/>
</dbReference>
<accession>A0A3R9KT12</accession>
<organism evidence="1 2">
    <name type="scientific">Mesobacillus subterraneus</name>
    <dbReference type="NCBI Taxonomy" id="285983"/>
    <lineage>
        <taxon>Bacteria</taxon>
        <taxon>Bacillati</taxon>
        <taxon>Bacillota</taxon>
        <taxon>Bacilli</taxon>
        <taxon>Bacillales</taxon>
        <taxon>Bacillaceae</taxon>
        <taxon>Mesobacillus</taxon>
    </lineage>
</organism>
<sequence>MDQSKESLSVKIELFREEMIKSGLKTGFGSPETVYLSQLLDELIMKYQEYVH</sequence>
<dbReference type="AlphaFoldDB" id="A0A3R9KT12"/>
<protein>
    <submittedName>
        <fullName evidence="1">Aspartyl-phosphate phosphatase Spo0E family protein</fullName>
    </submittedName>
</protein>
<dbReference type="SUPFAM" id="SSF140500">
    <property type="entry name" value="BAS1536-like"/>
    <property type="match status" value="1"/>
</dbReference>
<evidence type="ECO:0000313" key="1">
    <source>
        <dbReference type="EMBL" id="RSD25423.1"/>
    </source>
</evidence>
<dbReference type="OrthoDB" id="2914933at2"/>
<dbReference type="Proteomes" id="UP000279911">
    <property type="component" value="Unassembled WGS sequence"/>
</dbReference>
<dbReference type="InterPro" id="IPR036638">
    <property type="entry name" value="HLH_DNA-bd_sf"/>
</dbReference>
<dbReference type="InterPro" id="IPR037208">
    <property type="entry name" value="Spo0E-like_sf"/>
</dbReference>
<reference evidence="2" key="1">
    <citation type="submission" date="2018-12" db="EMBL/GenBank/DDBJ databases">
        <title>Bacillus chawlae sp. nov., Bacillus glennii sp. nov., and Bacillus saganii sp. nov. Isolated from the Vehicle Assembly Building at Kennedy Space Center where the Viking Spacecraft were Assembled.</title>
        <authorList>
            <person name="Seuylemezian A."/>
            <person name="Vaishampayan P."/>
        </authorList>
    </citation>
    <scope>NUCLEOTIDE SEQUENCE [LARGE SCALE GENOMIC DNA]</scope>
    <source>
        <strain evidence="2">DSM 13966</strain>
    </source>
</reference>
<comment type="caution">
    <text evidence="1">The sequence shown here is derived from an EMBL/GenBank/DDBJ whole genome shotgun (WGS) entry which is preliminary data.</text>
</comment>